<protein>
    <submittedName>
        <fullName evidence="2">Uncharacterized protein</fullName>
    </submittedName>
</protein>
<evidence type="ECO:0000313" key="3">
    <source>
        <dbReference type="Proteomes" id="UP001482620"/>
    </source>
</evidence>
<gene>
    <name evidence="2" type="ORF">ILYODFUR_019421</name>
</gene>
<reference evidence="2 3" key="1">
    <citation type="submission" date="2021-06" db="EMBL/GenBank/DDBJ databases">
        <authorList>
            <person name="Palmer J.M."/>
        </authorList>
    </citation>
    <scope>NUCLEOTIDE SEQUENCE [LARGE SCALE GENOMIC DNA]</scope>
    <source>
        <strain evidence="3">if_2019</strain>
        <tissue evidence="2">Muscle</tissue>
    </source>
</reference>
<organism evidence="2 3">
    <name type="scientific">Ilyodon furcidens</name>
    <name type="common">goldbreast splitfin</name>
    <dbReference type="NCBI Taxonomy" id="33524"/>
    <lineage>
        <taxon>Eukaryota</taxon>
        <taxon>Metazoa</taxon>
        <taxon>Chordata</taxon>
        <taxon>Craniata</taxon>
        <taxon>Vertebrata</taxon>
        <taxon>Euteleostomi</taxon>
        <taxon>Actinopterygii</taxon>
        <taxon>Neopterygii</taxon>
        <taxon>Teleostei</taxon>
        <taxon>Neoteleostei</taxon>
        <taxon>Acanthomorphata</taxon>
        <taxon>Ovalentaria</taxon>
        <taxon>Atherinomorphae</taxon>
        <taxon>Cyprinodontiformes</taxon>
        <taxon>Goodeidae</taxon>
        <taxon>Ilyodon</taxon>
    </lineage>
</organism>
<proteinExistence type="predicted"/>
<accession>A0ABV0U9E3</accession>
<name>A0ABV0U9E3_9TELE</name>
<feature type="region of interest" description="Disordered" evidence="1">
    <location>
        <begin position="37"/>
        <end position="85"/>
    </location>
</feature>
<sequence>MKFSVPAFFSCAISGGVSKLRRLRLIVPALFSNFKPSLPKNSPSRTQRIIHLPVHPPTSLSNHSGAPPRKKKNTKLEITGNDPLTACQPQTPWRKTYLPLPCSDSLLKRFQSDPLTQSWFLLIHNSGFK</sequence>
<comment type="caution">
    <text evidence="2">The sequence shown here is derived from an EMBL/GenBank/DDBJ whole genome shotgun (WGS) entry which is preliminary data.</text>
</comment>
<dbReference type="EMBL" id="JAHRIQ010059871">
    <property type="protein sequence ID" value="MEQ2240861.1"/>
    <property type="molecule type" value="Genomic_DNA"/>
</dbReference>
<keyword evidence="3" id="KW-1185">Reference proteome</keyword>
<dbReference type="Proteomes" id="UP001482620">
    <property type="component" value="Unassembled WGS sequence"/>
</dbReference>
<evidence type="ECO:0000313" key="2">
    <source>
        <dbReference type="EMBL" id="MEQ2240861.1"/>
    </source>
</evidence>
<evidence type="ECO:0000256" key="1">
    <source>
        <dbReference type="SAM" id="MobiDB-lite"/>
    </source>
</evidence>